<evidence type="ECO:0000313" key="1">
    <source>
        <dbReference type="EMBL" id="KZD06356.1"/>
    </source>
</evidence>
<name>A0A154VYH8_9PROT</name>
<dbReference type="Pfam" id="PF02597">
    <property type="entry name" value="ThiS"/>
    <property type="match status" value="1"/>
</dbReference>
<evidence type="ECO:0000313" key="2">
    <source>
        <dbReference type="Proteomes" id="UP000076400"/>
    </source>
</evidence>
<dbReference type="SUPFAM" id="SSF54285">
    <property type="entry name" value="MoaD/ThiS"/>
    <property type="match status" value="1"/>
</dbReference>
<gene>
    <name evidence="1" type="ORF">AUP43_10960</name>
</gene>
<dbReference type="AlphaFoldDB" id="A0A154VYH8"/>
<organism evidence="1 2">
    <name type="scientific">Oceanibaculum pacificum</name>
    <dbReference type="NCBI Taxonomy" id="580166"/>
    <lineage>
        <taxon>Bacteria</taxon>
        <taxon>Pseudomonadati</taxon>
        <taxon>Pseudomonadota</taxon>
        <taxon>Alphaproteobacteria</taxon>
        <taxon>Rhodospirillales</taxon>
        <taxon>Oceanibaculaceae</taxon>
        <taxon>Oceanibaculum</taxon>
    </lineage>
</organism>
<protein>
    <submittedName>
        <fullName evidence="1">Molybdopterin synthase sulfur carrier subunit</fullName>
    </submittedName>
</protein>
<comment type="caution">
    <text evidence="1">The sequence shown here is derived from an EMBL/GenBank/DDBJ whole genome shotgun (WGS) entry which is preliminary data.</text>
</comment>
<keyword evidence="2" id="KW-1185">Reference proteome</keyword>
<dbReference type="EMBL" id="LPXN01000123">
    <property type="protein sequence ID" value="KZD06356.1"/>
    <property type="molecule type" value="Genomic_DNA"/>
</dbReference>
<sequence length="88" mass="9442">MPVHVTLPAALLPLFPGAPRELELEAATVAEAMDALEARWPGMRDRLCDSSPAIRRHINVFVEGRRGALETALPPGSRLFIITAISGG</sequence>
<dbReference type="InterPro" id="IPR052045">
    <property type="entry name" value="Sulfur_Carrier/Prot_Modifier"/>
</dbReference>
<dbReference type="OrthoDB" id="9156098at2"/>
<dbReference type="Gene3D" id="3.10.20.30">
    <property type="match status" value="1"/>
</dbReference>
<dbReference type="InterPro" id="IPR012675">
    <property type="entry name" value="Beta-grasp_dom_sf"/>
</dbReference>
<dbReference type="RefSeq" id="WP_067557592.1">
    <property type="nucleotide sequence ID" value="NZ_LPXN01000123.1"/>
</dbReference>
<dbReference type="InterPro" id="IPR003749">
    <property type="entry name" value="ThiS/MoaD-like"/>
</dbReference>
<dbReference type="PANTHER" id="PTHR38031:SF1">
    <property type="entry name" value="SULFUR CARRIER PROTEIN CYSO"/>
    <property type="match status" value="1"/>
</dbReference>
<dbReference type="Proteomes" id="UP000076400">
    <property type="component" value="Unassembled WGS sequence"/>
</dbReference>
<dbReference type="STRING" id="580166.AUP43_10960"/>
<dbReference type="InterPro" id="IPR016155">
    <property type="entry name" value="Mopterin_synth/thiamin_S_b"/>
</dbReference>
<dbReference type="PANTHER" id="PTHR38031">
    <property type="entry name" value="SULFUR CARRIER PROTEIN SLR0821-RELATED"/>
    <property type="match status" value="1"/>
</dbReference>
<proteinExistence type="predicted"/>
<reference evidence="1 2" key="1">
    <citation type="submission" date="2015-12" db="EMBL/GenBank/DDBJ databases">
        <title>Genome sequence of Oceanibaculum pacificum MCCC 1A02656.</title>
        <authorList>
            <person name="Lu L."/>
            <person name="Lai Q."/>
            <person name="Shao Z."/>
            <person name="Qian P."/>
        </authorList>
    </citation>
    <scope>NUCLEOTIDE SEQUENCE [LARGE SCALE GENOMIC DNA]</scope>
    <source>
        <strain evidence="1 2">MCCC 1A02656</strain>
    </source>
</reference>
<accession>A0A154VYH8</accession>